<sequence>MLPTMINLWIRFVYGDKIAELHHSGSESGVVADPPSPTPASSMAAGGLKPSTALKPSQRSG</sequence>
<dbReference type="EMBL" id="CAFBLJ010000016">
    <property type="protein sequence ID" value="CAB4861557.1"/>
    <property type="molecule type" value="Genomic_DNA"/>
</dbReference>
<gene>
    <name evidence="2" type="ORF">UFOPK2658_00397</name>
    <name evidence="3" type="ORF">UFOPK3304_00487</name>
</gene>
<evidence type="ECO:0000313" key="2">
    <source>
        <dbReference type="EMBL" id="CAB4710865.1"/>
    </source>
</evidence>
<evidence type="ECO:0000313" key="3">
    <source>
        <dbReference type="EMBL" id="CAB4861557.1"/>
    </source>
</evidence>
<protein>
    <submittedName>
        <fullName evidence="3">Unannotated protein</fullName>
    </submittedName>
</protein>
<organism evidence="3">
    <name type="scientific">freshwater metagenome</name>
    <dbReference type="NCBI Taxonomy" id="449393"/>
    <lineage>
        <taxon>unclassified sequences</taxon>
        <taxon>metagenomes</taxon>
        <taxon>ecological metagenomes</taxon>
    </lineage>
</organism>
<dbReference type="AlphaFoldDB" id="A0A6J7CT04"/>
<evidence type="ECO:0000256" key="1">
    <source>
        <dbReference type="SAM" id="MobiDB-lite"/>
    </source>
</evidence>
<reference evidence="3" key="1">
    <citation type="submission" date="2020-05" db="EMBL/GenBank/DDBJ databases">
        <authorList>
            <person name="Chiriac C."/>
            <person name="Salcher M."/>
            <person name="Ghai R."/>
            <person name="Kavagutti S V."/>
        </authorList>
    </citation>
    <scope>NUCLEOTIDE SEQUENCE</scope>
</reference>
<proteinExistence type="predicted"/>
<name>A0A6J7CT04_9ZZZZ</name>
<dbReference type="EMBL" id="CAEZYH010000008">
    <property type="protein sequence ID" value="CAB4710865.1"/>
    <property type="molecule type" value="Genomic_DNA"/>
</dbReference>
<accession>A0A6J7CT04</accession>
<feature type="region of interest" description="Disordered" evidence="1">
    <location>
        <begin position="24"/>
        <end position="61"/>
    </location>
</feature>